<dbReference type="STRING" id="454194.PYK22_02643"/>
<dbReference type="Proteomes" id="UP000031518">
    <property type="component" value="Unassembled WGS sequence"/>
</dbReference>
<sequence>MKMETLSSALAVLTAMITPAVLISACGTLILSTSTRLGRVVDRVRGLSERFEELARSEEREAIRLRRGWGGWSIACADCRRGSKSWREAKSERPCWKNGVR</sequence>
<evidence type="ECO:0000313" key="2">
    <source>
        <dbReference type="Proteomes" id="UP000031518"/>
    </source>
</evidence>
<evidence type="ECO:0008006" key="3">
    <source>
        <dbReference type="Google" id="ProtNLM"/>
    </source>
</evidence>
<dbReference type="PROSITE" id="PS51257">
    <property type="entry name" value="PROKAR_LIPOPROTEIN"/>
    <property type="match status" value="1"/>
</dbReference>
<accession>A0A0B6WZX4</accession>
<name>A0A0B6WZX4_9BACT</name>
<dbReference type="Pfam" id="PF11026">
    <property type="entry name" value="DUF2721"/>
    <property type="match status" value="1"/>
</dbReference>
<evidence type="ECO:0000313" key="1">
    <source>
        <dbReference type="EMBL" id="CDM66611.1"/>
    </source>
</evidence>
<dbReference type="AlphaFoldDB" id="A0A0B6WZX4"/>
<dbReference type="EMBL" id="CBXV010000008">
    <property type="protein sequence ID" value="CDM66611.1"/>
    <property type="molecule type" value="Genomic_DNA"/>
</dbReference>
<reference evidence="1 2" key="2">
    <citation type="submission" date="2015-01" db="EMBL/GenBank/DDBJ databases">
        <title>Complete genome sequence of Pyrinomonas methylaliphatogenes type strain K22T.</title>
        <authorList>
            <person name="Lee K.C.Y."/>
            <person name="Power J.F."/>
            <person name="Dunfield P.F."/>
            <person name="Morgan X.C."/>
            <person name="Huttenhower C."/>
            <person name="Stott M.B."/>
        </authorList>
    </citation>
    <scope>NUCLEOTIDE SEQUENCE [LARGE SCALE GENOMIC DNA]</scope>
    <source>
        <strain evidence="1 2">K22</strain>
    </source>
</reference>
<dbReference type="InterPro" id="IPR021279">
    <property type="entry name" value="DUF2721"/>
</dbReference>
<proteinExistence type="predicted"/>
<gene>
    <name evidence="1" type="ORF">PYK22_02643</name>
</gene>
<reference evidence="1 2" key="1">
    <citation type="submission" date="2013-12" db="EMBL/GenBank/DDBJ databases">
        <authorList>
            <person name="Stott M."/>
        </authorList>
    </citation>
    <scope>NUCLEOTIDE SEQUENCE [LARGE SCALE GENOMIC DNA]</scope>
    <source>
        <strain evidence="1 2">K22</strain>
    </source>
</reference>
<keyword evidence="2" id="KW-1185">Reference proteome</keyword>
<organism evidence="1 2">
    <name type="scientific">Pyrinomonas methylaliphatogenes</name>
    <dbReference type="NCBI Taxonomy" id="454194"/>
    <lineage>
        <taxon>Bacteria</taxon>
        <taxon>Pseudomonadati</taxon>
        <taxon>Acidobacteriota</taxon>
        <taxon>Blastocatellia</taxon>
        <taxon>Blastocatellales</taxon>
        <taxon>Pyrinomonadaceae</taxon>
        <taxon>Pyrinomonas</taxon>
    </lineage>
</organism>
<protein>
    <recommendedName>
        <fullName evidence="3">DUF2721 domain-containing protein</fullName>
    </recommendedName>
</protein>
<dbReference type="RefSeq" id="WP_099606194.1">
    <property type="nucleotide sequence ID" value="NZ_CBXV010000008.1"/>
</dbReference>
<dbReference type="OrthoDB" id="794540at2"/>